<keyword evidence="2" id="KW-0472">Membrane</keyword>
<evidence type="ECO:0000256" key="1">
    <source>
        <dbReference type="SAM" id="MobiDB-lite"/>
    </source>
</evidence>
<dbReference type="PANTHER" id="PTHR40047:SF1">
    <property type="entry name" value="UPF0703 PROTEIN YCGQ"/>
    <property type="match status" value="1"/>
</dbReference>
<protein>
    <submittedName>
        <fullName evidence="4">TIGR03943 family protein</fullName>
    </submittedName>
</protein>
<dbReference type="InterPro" id="IPR048447">
    <property type="entry name" value="DUF1980_C"/>
</dbReference>
<dbReference type="Pfam" id="PF21537">
    <property type="entry name" value="DUF1980_C"/>
    <property type="match status" value="1"/>
</dbReference>
<evidence type="ECO:0000313" key="4">
    <source>
        <dbReference type="EMBL" id="MBD7912146.1"/>
    </source>
</evidence>
<keyword evidence="5" id="KW-1185">Reference proteome</keyword>
<gene>
    <name evidence="4" type="ORF">H9661_12340</name>
</gene>
<dbReference type="InterPro" id="IPR015402">
    <property type="entry name" value="DUF1980"/>
</dbReference>
<evidence type="ECO:0000313" key="5">
    <source>
        <dbReference type="Proteomes" id="UP000627781"/>
    </source>
</evidence>
<proteinExistence type="predicted"/>
<dbReference type="EMBL" id="JACSRA010000019">
    <property type="protein sequence ID" value="MBD7912146.1"/>
    <property type="molecule type" value="Genomic_DNA"/>
</dbReference>
<dbReference type="Proteomes" id="UP000627781">
    <property type="component" value="Unassembled WGS sequence"/>
</dbReference>
<dbReference type="RefSeq" id="WP_143317181.1">
    <property type="nucleotide sequence ID" value="NZ_JACSRA010000019.1"/>
</dbReference>
<evidence type="ECO:0000259" key="3">
    <source>
        <dbReference type="Pfam" id="PF21537"/>
    </source>
</evidence>
<organism evidence="4 5">
    <name type="scientific">Clostridium cibarium</name>
    <dbReference type="NCBI Taxonomy" id="2762247"/>
    <lineage>
        <taxon>Bacteria</taxon>
        <taxon>Bacillati</taxon>
        <taxon>Bacillota</taxon>
        <taxon>Clostridia</taxon>
        <taxon>Eubacteriales</taxon>
        <taxon>Clostridiaceae</taxon>
        <taxon>Clostridium</taxon>
    </lineage>
</organism>
<evidence type="ECO:0000256" key="2">
    <source>
        <dbReference type="SAM" id="Phobius"/>
    </source>
</evidence>
<accession>A0ABR8PVE3</accession>
<reference evidence="4 5" key="1">
    <citation type="submission" date="2020-08" db="EMBL/GenBank/DDBJ databases">
        <title>A Genomic Blueprint of the Chicken Gut Microbiome.</title>
        <authorList>
            <person name="Gilroy R."/>
            <person name="Ravi A."/>
            <person name="Getino M."/>
            <person name="Pursley I."/>
            <person name="Horton D.L."/>
            <person name="Alikhan N.-F."/>
            <person name="Baker D."/>
            <person name="Gharbi K."/>
            <person name="Hall N."/>
            <person name="Watson M."/>
            <person name="Adriaenssens E.M."/>
            <person name="Foster-Nyarko E."/>
            <person name="Jarju S."/>
            <person name="Secka A."/>
            <person name="Antonio M."/>
            <person name="Oren A."/>
            <person name="Chaudhuri R."/>
            <person name="La Ragione R.M."/>
            <person name="Hildebrand F."/>
            <person name="Pallen M.J."/>
        </authorList>
    </citation>
    <scope>NUCLEOTIDE SEQUENCE [LARGE SCALE GENOMIC DNA]</scope>
    <source>
        <strain evidence="4 5">Sa3CVN1</strain>
    </source>
</reference>
<feature type="compositionally biased region" description="Polar residues" evidence="1">
    <location>
        <begin position="110"/>
        <end position="122"/>
    </location>
</feature>
<name>A0ABR8PVE3_9CLOT</name>
<dbReference type="NCBIfam" id="TIGR03943">
    <property type="entry name" value="TIGR03943 family putative permease subunit"/>
    <property type="match status" value="1"/>
</dbReference>
<keyword evidence="2" id="KW-1133">Transmembrane helix</keyword>
<comment type="caution">
    <text evidence="4">The sequence shown here is derived from an EMBL/GenBank/DDBJ whole genome shotgun (WGS) entry which is preliminary data.</text>
</comment>
<feature type="transmembrane region" description="Helical" evidence="2">
    <location>
        <begin position="12"/>
        <end position="36"/>
    </location>
</feature>
<feature type="region of interest" description="Disordered" evidence="1">
    <location>
        <begin position="108"/>
        <end position="133"/>
    </location>
</feature>
<sequence length="256" mass="29342">MKKVNLEIMLKLFILLGFSTFYFILVRSDMITLYVHPRIIPFAKFSIVAMMFIVLFLVFDILKARTVKRKMRNYIVFIIPFVMMLGMKPNSTNMGASNNSKFIEDKSDNVDSAQNNNISSAEPKNGNDNKKISIDENGKITVTDSNYINFLTEVENNIDSYINKEIEIVGFVYKEDGMKSNQFALVRNMMVCCTADMQMVGLLCDNAEPVKYEVDTWLKVNGTLELGKRLEEKVAIIKVKNIEKVDAPKTPYVYPY</sequence>
<feature type="domain" description="DUF1980" evidence="3">
    <location>
        <begin position="129"/>
        <end position="255"/>
    </location>
</feature>
<feature type="transmembrane region" description="Helical" evidence="2">
    <location>
        <begin position="42"/>
        <end position="62"/>
    </location>
</feature>
<keyword evidence="2" id="KW-0812">Transmembrane</keyword>
<dbReference type="InterPro" id="IPR052955">
    <property type="entry name" value="UPF0703_membrane_permease"/>
</dbReference>
<feature type="transmembrane region" description="Helical" evidence="2">
    <location>
        <begin position="74"/>
        <end position="91"/>
    </location>
</feature>
<dbReference type="PANTHER" id="PTHR40047">
    <property type="entry name" value="UPF0703 PROTEIN YCGQ"/>
    <property type="match status" value="1"/>
</dbReference>